<dbReference type="Proteomes" id="UP000031972">
    <property type="component" value="Unassembled WGS sequence"/>
</dbReference>
<dbReference type="OrthoDB" id="9808002at2"/>
<keyword evidence="2" id="KW-0663">Pyridoxal phosphate</keyword>
<dbReference type="Gene3D" id="3.90.1150.10">
    <property type="entry name" value="Aspartate Aminotransferase, domain 1"/>
    <property type="match status" value="1"/>
</dbReference>
<dbReference type="GO" id="GO:0003824">
    <property type="term" value="F:catalytic activity"/>
    <property type="evidence" value="ECO:0007669"/>
    <property type="project" value="UniProtKB-ARBA"/>
</dbReference>
<dbReference type="PANTHER" id="PTHR11601:SF36">
    <property type="entry name" value="CYSTEINE DESULFURASE NIFS-RELATED"/>
    <property type="match status" value="1"/>
</dbReference>
<dbReference type="InterPro" id="IPR016454">
    <property type="entry name" value="Cysteine_dSase"/>
</dbReference>
<dbReference type="AlphaFoldDB" id="A0A0C2R9I8"/>
<dbReference type="RefSeq" id="WP_041058356.1">
    <property type="nucleotide sequence ID" value="NZ_JXRR01000015.1"/>
</dbReference>
<evidence type="ECO:0000256" key="1">
    <source>
        <dbReference type="ARBA" id="ARBA00001933"/>
    </source>
</evidence>
<evidence type="ECO:0000256" key="2">
    <source>
        <dbReference type="ARBA" id="ARBA00022898"/>
    </source>
</evidence>
<feature type="domain" description="Aminotransferase class V" evidence="3">
    <location>
        <begin position="2"/>
        <end position="362"/>
    </location>
</feature>
<evidence type="ECO:0000259" key="3">
    <source>
        <dbReference type="Pfam" id="PF00266"/>
    </source>
</evidence>
<dbReference type="SUPFAM" id="SSF53383">
    <property type="entry name" value="PLP-dependent transferases"/>
    <property type="match status" value="1"/>
</dbReference>
<dbReference type="Gene3D" id="3.40.640.10">
    <property type="entry name" value="Type I PLP-dependent aspartate aminotransferase-like (Major domain)"/>
    <property type="match status" value="1"/>
</dbReference>
<proteinExistence type="predicted"/>
<dbReference type="InterPro" id="IPR015424">
    <property type="entry name" value="PyrdxlP-dep_Trfase"/>
</dbReference>
<protein>
    <submittedName>
        <fullName evidence="4">Cysteine desulfarase</fullName>
    </submittedName>
</protein>
<evidence type="ECO:0000313" key="5">
    <source>
        <dbReference type="Proteomes" id="UP000031972"/>
    </source>
</evidence>
<organism evidence="4 5">
    <name type="scientific">Jeotgalibacillus campisalis</name>
    <dbReference type="NCBI Taxonomy" id="220754"/>
    <lineage>
        <taxon>Bacteria</taxon>
        <taxon>Bacillati</taxon>
        <taxon>Bacillota</taxon>
        <taxon>Bacilli</taxon>
        <taxon>Bacillales</taxon>
        <taxon>Caryophanaceae</taxon>
        <taxon>Jeotgalibacillus</taxon>
    </lineage>
</organism>
<dbReference type="PIRSF" id="PIRSF005572">
    <property type="entry name" value="NifS"/>
    <property type="match status" value="1"/>
</dbReference>
<dbReference type="PANTHER" id="PTHR11601">
    <property type="entry name" value="CYSTEINE DESULFURYLASE FAMILY MEMBER"/>
    <property type="match status" value="1"/>
</dbReference>
<dbReference type="InterPro" id="IPR015422">
    <property type="entry name" value="PyrdxlP-dep_Trfase_small"/>
</dbReference>
<dbReference type="PATRIC" id="fig|220754.4.peg.2322"/>
<sequence>MIYLDYAASAPMRKEALDTYIQAATAFPGNTSSLHDTGTAADDLLQKCRKELADILNGDPNGVYFTSGGSESNDLAIRSIAKGNAHRGRHLITSKLEHPSVLGAFATLEEEGFDITYLPVQSNGLISLRDLEQALTDKTILVAIQHVNHEIGTTQNINEIGSLLKKHSIAFHCDAVQSFGKTPINVHNSHVSSLSISSHKVGGPQGVGAVYIDPSIHWKSSYKFATHQKGFRPGTINIPGIAAFITAAAHSVKEMKEDYKKTEMLRTNWIRMISPHNNAIQIEGTNQLPSIIGMTSSKYQGQWLLLECNRQQLAISVGSACHIGQQIPATTITAIGKTVDEANRFIRISLGKKTSLSDLELLYQALLPYIEI</sequence>
<gene>
    <name evidence="4" type="ORF">KR50_23070</name>
</gene>
<comment type="cofactor">
    <cofactor evidence="1">
        <name>pyridoxal 5'-phosphate</name>
        <dbReference type="ChEBI" id="CHEBI:597326"/>
    </cofactor>
</comment>
<name>A0A0C2R9I8_9BACL</name>
<dbReference type="Pfam" id="PF00266">
    <property type="entry name" value="Aminotran_5"/>
    <property type="match status" value="1"/>
</dbReference>
<dbReference type="InterPro" id="IPR015421">
    <property type="entry name" value="PyrdxlP-dep_Trfase_major"/>
</dbReference>
<dbReference type="InterPro" id="IPR000192">
    <property type="entry name" value="Aminotrans_V_dom"/>
</dbReference>
<accession>A0A0C2R9I8</accession>
<comment type="caution">
    <text evidence="4">The sequence shown here is derived from an EMBL/GenBank/DDBJ whole genome shotgun (WGS) entry which is preliminary data.</text>
</comment>
<dbReference type="Gene3D" id="1.10.260.50">
    <property type="match status" value="1"/>
</dbReference>
<dbReference type="EMBL" id="JXRR01000015">
    <property type="protein sequence ID" value="KIL46985.1"/>
    <property type="molecule type" value="Genomic_DNA"/>
</dbReference>
<dbReference type="NCBIfam" id="NF002806">
    <property type="entry name" value="PRK02948.1"/>
    <property type="match status" value="1"/>
</dbReference>
<keyword evidence="5" id="KW-1185">Reference proteome</keyword>
<reference evidence="4 5" key="1">
    <citation type="submission" date="2015-01" db="EMBL/GenBank/DDBJ databases">
        <title>Jeotgalibacillus campisalis genome sequencing.</title>
        <authorList>
            <person name="Goh K.M."/>
            <person name="Chan K.-G."/>
            <person name="Yaakop A.S."/>
            <person name="Ee R."/>
            <person name="Gan H.M."/>
            <person name="Chan C.S."/>
        </authorList>
    </citation>
    <scope>NUCLEOTIDE SEQUENCE [LARGE SCALE GENOMIC DNA]</scope>
    <source>
        <strain evidence="4 5">SF-57</strain>
    </source>
</reference>
<evidence type="ECO:0000313" key="4">
    <source>
        <dbReference type="EMBL" id="KIL46985.1"/>
    </source>
</evidence>